<dbReference type="InterPro" id="IPR001128">
    <property type="entry name" value="Cyt_P450"/>
</dbReference>
<dbReference type="OrthoDB" id="1470350at2759"/>
<evidence type="ECO:0000256" key="7">
    <source>
        <dbReference type="RuleBase" id="RU000461"/>
    </source>
</evidence>
<comment type="similarity">
    <text evidence="1 7">Belongs to the cytochrome P450 family.</text>
</comment>
<reference evidence="9" key="1">
    <citation type="journal article" date="2020" name="BMC Genomics">
        <title>Correction to: Identification and distribution of gene clusters required for synthesis of sphingolipid metabolism inhibitors in diverse species of the filamentous fungus Fusarium.</title>
        <authorList>
            <person name="Kim H.S."/>
            <person name="Lohmar J.M."/>
            <person name="Busman M."/>
            <person name="Brown D.W."/>
            <person name="Naumann T.A."/>
            <person name="Divon H.H."/>
            <person name="Lysoe E."/>
            <person name="Uhlig S."/>
            <person name="Proctor R.H."/>
        </authorList>
    </citation>
    <scope>NUCLEOTIDE SEQUENCE</scope>
    <source>
        <strain evidence="9">NRRL 22465</strain>
    </source>
</reference>
<evidence type="ECO:0000256" key="3">
    <source>
        <dbReference type="ARBA" id="ARBA00023002"/>
    </source>
</evidence>
<proteinExistence type="inferred from homology"/>
<feature type="transmembrane region" description="Helical" evidence="8">
    <location>
        <begin position="24"/>
        <end position="45"/>
    </location>
</feature>
<dbReference type="InterPro" id="IPR017972">
    <property type="entry name" value="Cyt_P450_CS"/>
</dbReference>
<keyword evidence="2 6" id="KW-0479">Metal-binding</keyword>
<evidence type="ECO:0000256" key="8">
    <source>
        <dbReference type="SAM" id="Phobius"/>
    </source>
</evidence>
<organism evidence="9 10">
    <name type="scientific">Fusarium zealandicum</name>
    <dbReference type="NCBI Taxonomy" id="1053134"/>
    <lineage>
        <taxon>Eukaryota</taxon>
        <taxon>Fungi</taxon>
        <taxon>Dikarya</taxon>
        <taxon>Ascomycota</taxon>
        <taxon>Pezizomycotina</taxon>
        <taxon>Sordariomycetes</taxon>
        <taxon>Hypocreomycetidae</taxon>
        <taxon>Hypocreales</taxon>
        <taxon>Nectriaceae</taxon>
        <taxon>Fusarium</taxon>
        <taxon>Fusarium staphyleae species complex</taxon>
    </lineage>
</organism>
<gene>
    <name evidence="9" type="ORF">FZEAL_1875</name>
</gene>
<evidence type="ECO:0000313" key="9">
    <source>
        <dbReference type="EMBL" id="KAF4982524.1"/>
    </source>
</evidence>
<name>A0A8H4XP39_9HYPO</name>
<dbReference type="InterPro" id="IPR002401">
    <property type="entry name" value="Cyt_P450_E_grp-I"/>
</dbReference>
<keyword evidence="3 7" id="KW-0560">Oxidoreductase</keyword>
<accession>A0A8H4XP39</accession>
<dbReference type="GO" id="GO:0005506">
    <property type="term" value="F:iron ion binding"/>
    <property type="evidence" value="ECO:0007669"/>
    <property type="project" value="InterPro"/>
</dbReference>
<dbReference type="InterPro" id="IPR050364">
    <property type="entry name" value="Cytochrome_P450_fung"/>
</dbReference>
<evidence type="ECO:0000256" key="4">
    <source>
        <dbReference type="ARBA" id="ARBA00023004"/>
    </source>
</evidence>
<dbReference type="GO" id="GO:0016705">
    <property type="term" value="F:oxidoreductase activity, acting on paired donors, with incorporation or reduction of molecular oxygen"/>
    <property type="evidence" value="ECO:0007669"/>
    <property type="project" value="InterPro"/>
</dbReference>
<dbReference type="EMBL" id="JABEYC010000113">
    <property type="protein sequence ID" value="KAF4982524.1"/>
    <property type="molecule type" value="Genomic_DNA"/>
</dbReference>
<dbReference type="PANTHER" id="PTHR46300:SF2">
    <property type="entry name" value="CYTOCHROME P450 MONOOXYGENASE ALNH-RELATED"/>
    <property type="match status" value="1"/>
</dbReference>
<comment type="caution">
    <text evidence="9">The sequence shown here is derived from an EMBL/GenBank/DDBJ whole genome shotgun (WGS) entry which is preliminary data.</text>
</comment>
<keyword evidence="10" id="KW-1185">Reference proteome</keyword>
<keyword evidence="8" id="KW-0472">Membrane</keyword>
<dbReference type="GO" id="GO:0004497">
    <property type="term" value="F:monooxygenase activity"/>
    <property type="evidence" value="ECO:0007669"/>
    <property type="project" value="UniProtKB-KW"/>
</dbReference>
<dbReference type="InterPro" id="IPR036396">
    <property type="entry name" value="Cyt_P450_sf"/>
</dbReference>
<feature type="binding site" description="axial binding residue" evidence="6">
    <location>
        <position position="463"/>
    </location>
    <ligand>
        <name>heme</name>
        <dbReference type="ChEBI" id="CHEBI:30413"/>
    </ligand>
    <ligandPart>
        <name>Fe</name>
        <dbReference type="ChEBI" id="CHEBI:18248"/>
    </ligandPart>
</feature>
<dbReference type="CDD" id="cd11065">
    <property type="entry name" value="CYP64-like"/>
    <property type="match status" value="1"/>
</dbReference>
<dbReference type="GO" id="GO:0020037">
    <property type="term" value="F:heme binding"/>
    <property type="evidence" value="ECO:0007669"/>
    <property type="project" value="InterPro"/>
</dbReference>
<dbReference type="PRINTS" id="PR00463">
    <property type="entry name" value="EP450I"/>
</dbReference>
<dbReference type="PROSITE" id="PS00086">
    <property type="entry name" value="CYTOCHROME_P450"/>
    <property type="match status" value="1"/>
</dbReference>
<dbReference type="Gene3D" id="1.10.630.10">
    <property type="entry name" value="Cytochrome P450"/>
    <property type="match status" value="1"/>
</dbReference>
<comment type="cofactor">
    <cofactor evidence="6">
        <name>heme</name>
        <dbReference type="ChEBI" id="CHEBI:30413"/>
    </cofactor>
</comment>
<evidence type="ECO:0000256" key="1">
    <source>
        <dbReference type="ARBA" id="ARBA00010617"/>
    </source>
</evidence>
<reference evidence="9" key="2">
    <citation type="submission" date="2020-05" db="EMBL/GenBank/DDBJ databases">
        <authorList>
            <person name="Kim H.-S."/>
            <person name="Proctor R.H."/>
            <person name="Brown D.W."/>
        </authorList>
    </citation>
    <scope>NUCLEOTIDE SEQUENCE</scope>
    <source>
        <strain evidence="9">NRRL 22465</strain>
    </source>
</reference>
<dbReference type="AlphaFoldDB" id="A0A8H4XP39"/>
<sequence>MSTHDSWDNSSRVSVIPSASLSRLAFLSPPVIVAITIIVISTLLLRACLVTLRPKSFPPGPPTTPFTGNLLDIPLSKPYLTFTRWARTYGPIVGLKAGPMDLVILSDPEDIHELFDRRGNIYAGRPYNYIALNHVFEPDIGQIYLFQRNDSLLKRWKRPARWFLSQQGIDGIMPILDAVSARCLKALADRPSQFLEHLRVWALITPLIALSGQANVSDDLLRTYFYRQRLLTRLLEPGKTPPVDFIVPLRWLPALFAGWKRDARFVRQHQDAFYGEMLSKVVGAWERRKQGEKDVGEYQAVMVRLLDEGMPEREVKWLGGGLLDAAFDTTSAAILNFVVAMAGHPEVLQKAREEVETVCQGRMPSGDDADQLPYLRACLMEMFRWRPSAPLGLPHVTDSDDIYKGYLIPRGTNIIVNAFSILHNPDIHPNPTVFDPTRYLDPSTHTDEQSRSTWVFGAGRRRCMGDQYTVQALMVVMAKMVWALDMRLPEGTDLSIEGGFDDGLMMKPREDLVVEFGVRDGREGKIAEEWEKGERELERMLGKS</sequence>
<keyword evidence="4 6" id="KW-0408">Iron</keyword>
<protein>
    <recommendedName>
        <fullName evidence="11">Cytochrome P450 monooxygenase</fullName>
    </recommendedName>
</protein>
<keyword evidence="5 7" id="KW-0503">Monooxygenase</keyword>
<keyword evidence="8" id="KW-0812">Transmembrane</keyword>
<dbReference type="Proteomes" id="UP000635477">
    <property type="component" value="Unassembled WGS sequence"/>
</dbReference>
<dbReference type="SUPFAM" id="SSF48264">
    <property type="entry name" value="Cytochrome P450"/>
    <property type="match status" value="1"/>
</dbReference>
<keyword evidence="6 7" id="KW-0349">Heme</keyword>
<keyword evidence="8" id="KW-1133">Transmembrane helix</keyword>
<dbReference type="Pfam" id="PF00067">
    <property type="entry name" value="p450"/>
    <property type="match status" value="1"/>
</dbReference>
<evidence type="ECO:0000313" key="10">
    <source>
        <dbReference type="Proteomes" id="UP000635477"/>
    </source>
</evidence>
<evidence type="ECO:0008006" key="11">
    <source>
        <dbReference type="Google" id="ProtNLM"/>
    </source>
</evidence>
<evidence type="ECO:0000256" key="2">
    <source>
        <dbReference type="ARBA" id="ARBA00022723"/>
    </source>
</evidence>
<evidence type="ECO:0000256" key="5">
    <source>
        <dbReference type="ARBA" id="ARBA00023033"/>
    </source>
</evidence>
<dbReference type="PANTHER" id="PTHR46300">
    <property type="entry name" value="P450, PUTATIVE (EUROFUNG)-RELATED-RELATED"/>
    <property type="match status" value="1"/>
</dbReference>
<evidence type="ECO:0000256" key="6">
    <source>
        <dbReference type="PIRSR" id="PIRSR602401-1"/>
    </source>
</evidence>